<gene>
    <name evidence="2" type="ORF">E0H45_30495</name>
</gene>
<dbReference type="PANTHER" id="PTHR38436:SF1">
    <property type="entry name" value="ESTER CYCLASE"/>
    <property type="match status" value="1"/>
</dbReference>
<organism evidence="2 3">
    <name type="scientific">Kribbella soli</name>
    <dbReference type="NCBI Taxonomy" id="1124743"/>
    <lineage>
        <taxon>Bacteria</taxon>
        <taxon>Bacillati</taxon>
        <taxon>Actinomycetota</taxon>
        <taxon>Actinomycetes</taxon>
        <taxon>Propionibacteriales</taxon>
        <taxon>Kribbellaceae</taxon>
        <taxon>Kribbella</taxon>
    </lineage>
</organism>
<dbReference type="OrthoDB" id="3624661at2"/>
<dbReference type="Gene3D" id="3.10.450.50">
    <property type="match status" value="1"/>
</dbReference>
<dbReference type="GO" id="GO:0030638">
    <property type="term" value="P:polyketide metabolic process"/>
    <property type="evidence" value="ECO:0007669"/>
    <property type="project" value="InterPro"/>
</dbReference>
<dbReference type="Pfam" id="PF07366">
    <property type="entry name" value="SnoaL"/>
    <property type="match status" value="1"/>
</dbReference>
<dbReference type="RefSeq" id="WP_131343580.1">
    <property type="nucleotide sequence ID" value="NZ_SJJZ01000003.1"/>
</dbReference>
<reference evidence="2 3" key="1">
    <citation type="submission" date="2019-02" db="EMBL/GenBank/DDBJ databases">
        <title>Kribbella capetownensis sp. nov. and Kribbella speibonae sp. nov., isolated from soil.</title>
        <authorList>
            <person name="Curtis S.M."/>
            <person name="Norton I."/>
            <person name="Everest G.J."/>
            <person name="Meyers P.R."/>
        </authorList>
    </citation>
    <scope>NUCLEOTIDE SEQUENCE [LARGE SCALE GENOMIC DNA]</scope>
    <source>
        <strain evidence="2 3">KCTC 29219</strain>
    </source>
</reference>
<dbReference type="SUPFAM" id="SSF54427">
    <property type="entry name" value="NTF2-like"/>
    <property type="match status" value="1"/>
</dbReference>
<sequence>MVDAADSEVVTDMEDRNQTERNKAVIRRFVEEVQNGKDFDAYDELNDPDFVNLSSPPGVPSDREGGKVFLQAFAQAYPDATFTINDMIAEGDQVVTKKTMSGTNTGEFAGVPATGRRVTFEYVDIMRVRDGRIVQHWNILDQLSWLTQLGVIPTPSNVATGTLAD</sequence>
<dbReference type="AlphaFoldDB" id="A0A4R0H5Y6"/>
<keyword evidence="3" id="KW-1185">Reference proteome</keyword>
<dbReference type="InterPro" id="IPR032710">
    <property type="entry name" value="NTF2-like_dom_sf"/>
</dbReference>
<dbReference type="EMBL" id="SJJZ01000003">
    <property type="protein sequence ID" value="TCC06265.1"/>
    <property type="molecule type" value="Genomic_DNA"/>
</dbReference>
<comment type="caution">
    <text evidence="2">The sequence shown here is derived from an EMBL/GenBank/DDBJ whole genome shotgun (WGS) entry which is preliminary data.</text>
</comment>
<evidence type="ECO:0000313" key="2">
    <source>
        <dbReference type="EMBL" id="TCC06265.1"/>
    </source>
</evidence>
<proteinExistence type="predicted"/>
<dbReference type="PANTHER" id="PTHR38436">
    <property type="entry name" value="POLYKETIDE CYCLASE SNOAL-LIKE DOMAIN"/>
    <property type="match status" value="1"/>
</dbReference>
<feature type="region of interest" description="Disordered" evidence="1">
    <location>
        <begin position="1"/>
        <end position="21"/>
    </location>
</feature>
<accession>A0A4R0H5Y6</accession>
<dbReference type="Proteomes" id="UP000292346">
    <property type="component" value="Unassembled WGS sequence"/>
</dbReference>
<feature type="compositionally biased region" description="Acidic residues" evidence="1">
    <location>
        <begin position="1"/>
        <end position="12"/>
    </location>
</feature>
<evidence type="ECO:0000313" key="3">
    <source>
        <dbReference type="Proteomes" id="UP000292346"/>
    </source>
</evidence>
<protein>
    <submittedName>
        <fullName evidence="2">Ester cyclase</fullName>
    </submittedName>
</protein>
<dbReference type="InterPro" id="IPR009959">
    <property type="entry name" value="Cyclase_SnoaL-like"/>
</dbReference>
<name>A0A4R0H5Y6_9ACTN</name>
<evidence type="ECO:0000256" key="1">
    <source>
        <dbReference type="SAM" id="MobiDB-lite"/>
    </source>
</evidence>